<evidence type="ECO:0000256" key="10">
    <source>
        <dbReference type="HAMAP-Rule" id="MF_00097"/>
    </source>
</evidence>
<protein>
    <recommendedName>
        <fullName evidence="10">Thiamine-phosphate synthase</fullName>
        <shortName evidence="10">TP synthase</shortName>
        <shortName evidence="10">TPS</shortName>
        <ecNumber evidence="10">2.5.1.3</ecNumber>
    </recommendedName>
    <alternativeName>
        <fullName evidence="10">Thiamine-phosphate pyrophosphorylase</fullName>
        <shortName evidence="10">TMP pyrophosphorylase</shortName>
        <shortName evidence="10">TMP-PPase</shortName>
    </alternativeName>
</protein>
<dbReference type="AlphaFoldDB" id="A0A5P8FS08"/>
<dbReference type="HAMAP" id="MF_00097">
    <property type="entry name" value="TMP_synthase"/>
    <property type="match status" value="1"/>
</dbReference>
<feature type="binding site" evidence="10">
    <location>
        <position position="72"/>
    </location>
    <ligand>
        <name>4-amino-2-methyl-5-(diphosphooxymethyl)pyrimidine</name>
        <dbReference type="ChEBI" id="CHEBI:57841"/>
    </ligand>
</feature>
<dbReference type="Proteomes" id="UP000271708">
    <property type="component" value="Chromosome"/>
</dbReference>
<dbReference type="GO" id="GO:0009229">
    <property type="term" value="P:thiamine diphosphate biosynthetic process"/>
    <property type="evidence" value="ECO:0007669"/>
    <property type="project" value="UniProtKB-UniRule"/>
</dbReference>
<feature type="binding site" evidence="10">
    <location>
        <position position="171"/>
    </location>
    <ligand>
        <name>2-[(2R,5Z)-2-carboxy-4-methylthiazol-5(2H)-ylidene]ethyl phosphate</name>
        <dbReference type="ChEBI" id="CHEBI:62899"/>
    </ligand>
</feature>
<accession>A0A5P8FS08</accession>
<evidence type="ECO:0000259" key="13">
    <source>
        <dbReference type="Pfam" id="PF02581"/>
    </source>
</evidence>
<dbReference type="SUPFAM" id="SSF51391">
    <property type="entry name" value="Thiamin phosphate synthase"/>
    <property type="match status" value="1"/>
</dbReference>
<evidence type="ECO:0000256" key="2">
    <source>
        <dbReference type="ARBA" id="ARBA00005165"/>
    </source>
</evidence>
<keyword evidence="3 10" id="KW-0808">Transferase</keyword>
<comment type="catalytic activity">
    <reaction evidence="9 10 11">
        <text>2-[(2R,5Z)-2-carboxy-4-methylthiazol-5(2H)-ylidene]ethyl phosphate + 4-amino-2-methyl-5-(diphosphooxymethyl)pyrimidine + 2 H(+) = thiamine phosphate + CO2 + diphosphate</text>
        <dbReference type="Rhea" id="RHEA:47844"/>
        <dbReference type="ChEBI" id="CHEBI:15378"/>
        <dbReference type="ChEBI" id="CHEBI:16526"/>
        <dbReference type="ChEBI" id="CHEBI:33019"/>
        <dbReference type="ChEBI" id="CHEBI:37575"/>
        <dbReference type="ChEBI" id="CHEBI:57841"/>
        <dbReference type="ChEBI" id="CHEBI:62899"/>
        <dbReference type="EC" id="2.5.1.3"/>
    </reaction>
</comment>
<evidence type="ECO:0000313" key="15">
    <source>
        <dbReference type="Proteomes" id="UP000271708"/>
    </source>
</evidence>
<comment type="caution">
    <text evidence="10">Lacks conserved residue(s) required for the propagation of feature annotation.</text>
</comment>
<dbReference type="KEGG" id="jme:EEW87_008850"/>
<gene>
    <name evidence="10 14" type="primary">thiE</name>
    <name evidence="14" type="ORF">EEW87_008850</name>
</gene>
<dbReference type="NCBIfam" id="TIGR00693">
    <property type="entry name" value="thiE"/>
    <property type="match status" value="1"/>
</dbReference>
<dbReference type="EMBL" id="CP044548">
    <property type="protein sequence ID" value="QFQ31702.1"/>
    <property type="molecule type" value="Genomic_DNA"/>
</dbReference>
<dbReference type="GO" id="GO:0005737">
    <property type="term" value="C:cytoplasm"/>
    <property type="evidence" value="ECO:0007669"/>
    <property type="project" value="TreeGrafter"/>
</dbReference>
<keyword evidence="4 10" id="KW-0479">Metal-binding</keyword>
<evidence type="ECO:0000256" key="4">
    <source>
        <dbReference type="ARBA" id="ARBA00022723"/>
    </source>
</evidence>
<feature type="binding site" evidence="10">
    <location>
        <position position="73"/>
    </location>
    <ligand>
        <name>Mg(2+)</name>
        <dbReference type="ChEBI" id="CHEBI:18420"/>
    </ligand>
</feature>
<dbReference type="InterPro" id="IPR034291">
    <property type="entry name" value="TMP_synthase"/>
</dbReference>
<dbReference type="PANTHER" id="PTHR20857:SF15">
    <property type="entry name" value="THIAMINE-PHOSPHATE SYNTHASE"/>
    <property type="match status" value="1"/>
</dbReference>
<evidence type="ECO:0000256" key="8">
    <source>
        <dbReference type="ARBA" id="ARBA00047851"/>
    </source>
</evidence>
<evidence type="ECO:0000256" key="11">
    <source>
        <dbReference type="RuleBase" id="RU003826"/>
    </source>
</evidence>
<comment type="catalytic activity">
    <reaction evidence="7 10 11">
        <text>4-methyl-5-(2-phosphooxyethyl)-thiazole + 4-amino-2-methyl-5-(diphosphooxymethyl)pyrimidine + H(+) = thiamine phosphate + diphosphate</text>
        <dbReference type="Rhea" id="RHEA:22328"/>
        <dbReference type="ChEBI" id="CHEBI:15378"/>
        <dbReference type="ChEBI" id="CHEBI:33019"/>
        <dbReference type="ChEBI" id="CHEBI:37575"/>
        <dbReference type="ChEBI" id="CHEBI:57841"/>
        <dbReference type="ChEBI" id="CHEBI:58296"/>
        <dbReference type="EC" id="2.5.1.3"/>
    </reaction>
</comment>
<comment type="cofactor">
    <cofactor evidence="10">
        <name>Mg(2+)</name>
        <dbReference type="ChEBI" id="CHEBI:18420"/>
    </cofactor>
    <text evidence="10">Binds 1 Mg(2+) ion per subunit.</text>
</comment>
<feature type="binding site" evidence="10">
    <location>
        <begin position="191"/>
        <end position="192"/>
    </location>
    <ligand>
        <name>2-[(2R,5Z)-2-carboxy-4-methylthiazol-5(2H)-ylidene]ethyl phosphate</name>
        <dbReference type="ChEBI" id="CHEBI:62899"/>
    </ligand>
</feature>
<dbReference type="InterPro" id="IPR036206">
    <property type="entry name" value="ThiamineP_synth_sf"/>
</dbReference>
<feature type="binding site" evidence="10">
    <location>
        <position position="92"/>
    </location>
    <ligand>
        <name>Mg(2+)</name>
        <dbReference type="ChEBI" id="CHEBI:18420"/>
    </ligand>
</feature>
<comment type="function">
    <text evidence="1 10">Condenses 4-methyl-5-(beta-hydroxyethyl)thiazole monophosphate (THZ-P) and 2-methyl-4-amino-5-hydroxymethyl pyrimidine pyrophosphate (HMP-PP) to form thiamine monophosphate (TMP).</text>
</comment>
<evidence type="ECO:0000256" key="1">
    <source>
        <dbReference type="ARBA" id="ARBA00003814"/>
    </source>
</evidence>
<comment type="pathway">
    <text evidence="2 10 12">Cofactor biosynthesis; thiamine diphosphate biosynthesis; thiamine phosphate from 4-amino-2-methyl-5-diphosphomethylpyrimidine and 4-methyl-5-(2-phosphoethyl)-thiazole: step 1/1.</text>
</comment>
<feature type="binding site" evidence="10">
    <location>
        <begin position="140"/>
        <end position="142"/>
    </location>
    <ligand>
        <name>2-[(2R,5Z)-2-carboxy-4-methylthiazol-5(2H)-ylidene]ethyl phosphate</name>
        <dbReference type="ChEBI" id="CHEBI:62899"/>
    </ligand>
</feature>
<dbReference type="EC" id="2.5.1.3" evidence="10"/>
<proteinExistence type="inferred from homology"/>
<feature type="binding site" evidence="10">
    <location>
        <position position="111"/>
    </location>
    <ligand>
        <name>4-amino-2-methyl-5-(diphosphooxymethyl)pyrimidine</name>
        <dbReference type="ChEBI" id="CHEBI:57841"/>
    </ligand>
</feature>
<dbReference type="InterPro" id="IPR013785">
    <property type="entry name" value="Aldolase_TIM"/>
</dbReference>
<evidence type="ECO:0000313" key="14">
    <source>
        <dbReference type="EMBL" id="QFQ31702.1"/>
    </source>
</evidence>
<reference evidence="14 15" key="1">
    <citation type="submission" date="2019-09" db="EMBL/GenBank/DDBJ databases">
        <title>Complete Genome Sequence of Janibacter melonis M714 with both human health impact and industrial applications.</title>
        <authorList>
            <person name="Jin M."/>
            <person name="Zhao Q.R."/>
        </authorList>
    </citation>
    <scope>NUCLEOTIDE SEQUENCE [LARGE SCALE GENOMIC DNA]</scope>
    <source>
        <strain evidence="14 15">M714</strain>
    </source>
</reference>
<sequence length="216" mass="21873">MTRPVLDLGLYLVTDPVMTQRHGLLTTVSAAIDGGASVVQLRDPDAGDDEVVAMGRLVLTVTRPAGVPLIINDRAHLVAEIGADGAHIGQGDLDAVEARRVVGPHASLGLSCARVEEVERAATLPPGTLDYLGLGPVWATPTKPDHDPAVGLEGLRALAAASRLPSVAIGGIDLDRAAEVMATGVDGVAVVSAVCAADDPRAAAARLRAVVDGGAA</sequence>
<organism evidence="14 15">
    <name type="scientific">Janibacter melonis</name>
    <dbReference type="NCBI Taxonomy" id="262209"/>
    <lineage>
        <taxon>Bacteria</taxon>
        <taxon>Bacillati</taxon>
        <taxon>Actinomycetota</taxon>
        <taxon>Actinomycetes</taxon>
        <taxon>Micrococcales</taxon>
        <taxon>Intrasporangiaceae</taxon>
        <taxon>Janibacter</taxon>
    </lineage>
</organism>
<evidence type="ECO:0000256" key="9">
    <source>
        <dbReference type="ARBA" id="ARBA00047883"/>
    </source>
</evidence>
<dbReference type="OrthoDB" id="3243336at2"/>
<comment type="similarity">
    <text evidence="10 11">Belongs to the thiamine-phosphate synthase family.</text>
</comment>
<feature type="binding site" evidence="10">
    <location>
        <position position="143"/>
    </location>
    <ligand>
        <name>4-amino-2-methyl-5-(diphosphooxymethyl)pyrimidine</name>
        <dbReference type="ChEBI" id="CHEBI:57841"/>
    </ligand>
</feature>
<dbReference type="PANTHER" id="PTHR20857">
    <property type="entry name" value="THIAMINE-PHOSPHATE PYROPHOSPHORYLASE"/>
    <property type="match status" value="1"/>
</dbReference>
<dbReference type="GO" id="GO:0004789">
    <property type="term" value="F:thiamine-phosphate diphosphorylase activity"/>
    <property type="evidence" value="ECO:0007669"/>
    <property type="project" value="UniProtKB-UniRule"/>
</dbReference>
<dbReference type="CDD" id="cd00564">
    <property type="entry name" value="TMP_TenI"/>
    <property type="match status" value="1"/>
</dbReference>
<evidence type="ECO:0000256" key="7">
    <source>
        <dbReference type="ARBA" id="ARBA00047334"/>
    </source>
</evidence>
<evidence type="ECO:0000256" key="12">
    <source>
        <dbReference type="RuleBase" id="RU004253"/>
    </source>
</evidence>
<evidence type="ECO:0000256" key="6">
    <source>
        <dbReference type="ARBA" id="ARBA00022977"/>
    </source>
</evidence>
<dbReference type="GO" id="GO:0009228">
    <property type="term" value="P:thiamine biosynthetic process"/>
    <property type="evidence" value="ECO:0007669"/>
    <property type="project" value="UniProtKB-KW"/>
</dbReference>
<evidence type="ECO:0000256" key="5">
    <source>
        <dbReference type="ARBA" id="ARBA00022842"/>
    </source>
</evidence>
<dbReference type="Gene3D" id="3.20.20.70">
    <property type="entry name" value="Aldolase class I"/>
    <property type="match status" value="1"/>
</dbReference>
<name>A0A5P8FS08_9MICO</name>
<keyword evidence="5 10" id="KW-0460">Magnesium</keyword>
<dbReference type="UniPathway" id="UPA00060">
    <property type="reaction ID" value="UER00141"/>
</dbReference>
<dbReference type="Pfam" id="PF02581">
    <property type="entry name" value="TMP-TENI"/>
    <property type="match status" value="1"/>
</dbReference>
<comment type="catalytic activity">
    <reaction evidence="8 10 11">
        <text>2-(2-carboxy-4-methylthiazol-5-yl)ethyl phosphate + 4-amino-2-methyl-5-(diphosphooxymethyl)pyrimidine + 2 H(+) = thiamine phosphate + CO2 + diphosphate</text>
        <dbReference type="Rhea" id="RHEA:47848"/>
        <dbReference type="ChEBI" id="CHEBI:15378"/>
        <dbReference type="ChEBI" id="CHEBI:16526"/>
        <dbReference type="ChEBI" id="CHEBI:33019"/>
        <dbReference type="ChEBI" id="CHEBI:37575"/>
        <dbReference type="ChEBI" id="CHEBI:57841"/>
        <dbReference type="ChEBI" id="CHEBI:62890"/>
        <dbReference type="EC" id="2.5.1.3"/>
    </reaction>
</comment>
<evidence type="ECO:0000256" key="3">
    <source>
        <dbReference type="ARBA" id="ARBA00022679"/>
    </source>
</evidence>
<dbReference type="GO" id="GO:0000287">
    <property type="term" value="F:magnesium ion binding"/>
    <property type="evidence" value="ECO:0007669"/>
    <property type="project" value="UniProtKB-UniRule"/>
</dbReference>
<dbReference type="InterPro" id="IPR022998">
    <property type="entry name" value="ThiamineP_synth_TenI"/>
</dbReference>
<keyword evidence="6 10" id="KW-0784">Thiamine biosynthesis</keyword>
<feature type="domain" description="Thiamine phosphate synthase/TenI" evidence="13">
    <location>
        <begin position="10"/>
        <end position="194"/>
    </location>
</feature>